<reference evidence="2" key="1">
    <citation type="submission" date="2022-10" db="EMBL/GenBank/DDBJ databases">
        <title>Culturing micro-colonial fungi from biological soil crusts in the Mojave desert and describing Neophaeococcomyces mojavensis, and introducing the new genera and species Taxawa tesnikishii.</title>
        <authorList>
            <person name="Kurbessoian T."/>
            <person name="Stajich J.E."/>
        </authorList>
    </citation>
    <scope>NUCLEOTIDE SEQUENCE</scope>
    <source>
        <strain evidence="2">TK_1</strain>
    </source>
</reference>
<organism evidence="2 3">
    <name type="scientific">Coniosporium apollinis</name>
    <dbReference type="NCBI Taxonomy" id="61459"/>
    <lineage>
        <taxon>Eukaryota</taxon>
        <taxon>Fungi</taxon>
        <taxon>Dikarya</taxon>
        <taxon>Ascomycota</taxon>
        <taxon>Pezizomycotina</taxon>
        <taxon>Dothideomycetes</taxon>
        <taxon>Dothideomycetes incertae sedis</taxon>
        <taxon>Coniosporium</taxon>
    </lineage>
</organism>
<comment type="caution">
    <text evidence="2">The sequence shown here is derived from an EMBL/GenBank/DDBJ whole genome shotgun (WGS) entry which is preliminary data.</text>
</comment>
<evidence type="ECO:0000256" key="1">
    <source>
        <dbReference type="PROSITE-ProRule" id="PRU00708"/>
    </source>
</evidence>
<keyword evidence="3" id="KW-1185">Reference proteome</keyword>
<gene>
    <name evidence="2" type="ORF">H2201_000907</name>
</gene>
<evidence type="ECO:0000313" key="3">
    <source>
        <dbReference type="Proteomes" id="UP001172684"/>
    </source>
</evidence>
<accession>A0ABQ9P6Z0</accession>
<protein>
    <recommendedName>
        <fullName evidence="4">Letm1 RBD domain-containing protein</fullName>
    </recommendedName>
</protein>
<dbReference type="PROSITE" id="PS51375">
    <property type="entry name" value="PPR"/>
    <property type="match status" value="1"/>
</dbReference>
<proteinExistence type="predicted"/>
<feature type="repeat" description="PPR" evidence="1">
    <location>
        <begin position="100"/>
        <end position="134"/>
    </location>
</feature>
<dbReference type="InterPro" id="IPR002885">
    <property type="entry name" value="PPR_rpt"/>
</dbReference>
<evidence type="ECO:0000313" key="2">
    <source>
        <dbReference type="EMBL" id="KAJ9669081.1"/>
    </source>
</evidence>
<dbReference type="Gene3D" id="1.25.40.10">
    <property type="entry name" value="Tetratricopeptide repeat domain"/>
    <property type="match status" value="1"/>
</dbReference>
<evidence type="ECO:0008006" key="4">
    <source>
        <dbReference type="Google" id="ProtNLM"/>
    </source>
</evidence>
<dbReference type="Proteomes" id="UP001172684">
    <property type="component" value="Unassembled WGS sequence"/>
</dbReference>
<sequence>MISAFAHRSGLSHRLSRVSLVPRCSGAPRRLHHGKQSRAQVAIRRVPYNLSSESTGDRRQIAAKITQERINRLQHSSTDVDSLNRLSLTGLALLPADYQNSYYFETWIKKLAALKSPDSASQVLELMYERGIEPNAQQLNALIGAWFRIKGEEDTMKAERIARAMVYRRAELLRRRGDPDMSAALLSLPSAPMRTEEGKYIQRFLRRTLPPASPRTYLYLIKFCLKRRRWKEVAGYRGLLLRAGFPVSTKLSNNLIFAEMYNKRYKRAWIKYRNMASLKRNPAIEPPDLFTHVMLWQCCKYFLDTTKPRFMEKFPPPRRLMLELLSWFRGLTGRSRQRALKDLRREHAKEKFFPLVAQCFSRASDLPGLLVALYIMGTHLGIAPSKGIANVAVGMVAYIGLPSRTPKMRRITRQTSVYKQRVAKLAAALQAERDRRKQVVYDVTTGENKEVEADRVELEAVSEILRLVMSRKADPTVVQSAVDQAKEEMGLGEHLYG</sequence>
<name>A0ABQ9P6Z0_9PEZI</name>
<dbReference type="EMBL" id="JAPDRL010000004">
    <property type="protein sequence ID" value="KAJ9669081.1"/>
    <property type="molecule type" value="Genomic_DNA"/>
</dbReference>
<dbReference type="InterPro" id="IPR011990">
    <property type="entry name" value="TPR-like_helical_dom_sf"/>
</dbReference>